<dbReference type="Gene3D" id="1.20.120.160">
    <property type="entry name" value="HPT domain"/>
    <property type="match status" value="1"/>
</dbReference>
<evidence type="ECO:0000259" key="19">
    <source>
        <dbReference type="PROSITE" id="PS50109"/>
    </source>
</evidence>
<comment type="subcellular location">
    <subcellularLocation>
        <location evidence="2">Cell inner membrane</location>
        <topology evidence="2">Multi-pass membrane protein</topology>
    </subcellularLocation>
</comment>
<feature type="domain" description="Histidine kinase" evidence="19">
    <location>
        <begin position="307"/>
        <end position="526"/>
    </location>
</feature>
<feature type="transmembrane region" description="Helical" evidence="18">
    <location>
        <begin position="197"/>
        <end position="218"/>
    </location>
</feature>
<keyword evidence="14" id="KW-0902">Two-component regulatory system</keyword>
<proteinExistence type="predicted"/>
<dbReference type="PANTHER" id="PTHR43047:SF78">
    <property type="entry name" value="SENSORY_REGULATORY PROTEIN RPFC"/>
    <property type="match status" value="1"/>
</dbReference>
<keyword evidence="6 17" id="KW-0597">Phosphoprotein</keyword>
<dbReference type="InterPro" id="IPR036097">
    <property type="entry name" value="HisK_dim/P_sf"/>
</dbReference>
<dbReference type="Pfam" id="PF00512">
    <property type="entry name" value="HisKA"/>
    <property type="match status" value="1"/>
</dbReference>
<dbReference type="CDD" id="cd16922">
    <property type="entry name" value="HATPase_EvgS-ArcB-TorS-like"/>
    <property type="match status" value="1"/>
</dbReference>
<dbReference type="Pfam" id="PF01627">
    <property type="entry name" value="Hpt"/>
    <property type="match status" value="1"/>
</dbReference>
<dbReference type="GO" id="GO:0000155">
    <property type="term" value="F:phosphorelay sensor kinase activity"/>
    <property type="evidence" value="ECO:0007669"/>
    <property type="project" value="InterPro"/>
</dbReference>
<keyword evidence="10 23" id="KW-0418">Kinase</keyword>
<feature type="domain" description="Response regulatory" evidence="20">
    <location>
        <begin position="550"/>
        <end position="665"/>
    </location>
</feature>
<dbReference type="Proteomes" id="UP000092528">
    <property type="component" value="Chromosome 2"/>
</dbReference>
<evidence type="ECO:0000256" key="3">
    <source>
        <dbReference type="ARBA" id="ARBA00012438"/>
    </source>
</evidence>
<dbReference type="CDD" id="cd17546">
    <property type="entry name" value="REC_hyHK_CKI1_RcsC-like"/>
    <property type="match status" value="1"/>
</dbReference>
<dbReference type="SMART" id="SM00304">
    <property type="entry name" value="HAMP"/>
    <property type="match status" value="1"/>
</dbReference>
<dbReference type="EMBL" id="CP016415">
    <property type="protein sequence ID" value="ANU38703.1"/>
    <property type="molecule type" value="Genomic_DNA"/>
</dbReference>
<dbReference type="InterPro" id="IPR003660">
    <property type="entry name" value="HAMP_dom"/>
</dbReference>
<keyword evidence="4" id="KW-1003">Cell membrane</keyword>
<dbReference type="PROSITE" id="PS50894">
    <property type="entry name" value="HPT"/>
    <property type="match status" value="1"/>
</dbReference>
<dbReference type="InterPro" id="IPR005467">
    <property type="entry name" value="His_kinase_dom"/>
</dbReference>
<reference evidence="23 24" key="1">
    <citation type="submission" date="2016-07" db="EMBL/GenBank/DDBJ databases">
        <title>Genome sequencing of Vibrio scophthalmi strain VS-05, an isolated from Paralichthys olivaceus.</title>
        <authorList>
            <person name="Han H.-J."/>
        </authorList>
    </citation>
    <scope>NUCLEOTIDE SEQUENCE [LARGE SCALE GENOMIC DNA]</scope>
    <source>
        <strain evidence="23 24">VS-05</strain>
    </source>
</reference>
<feature type="domain" description="HPt" evidence="22">
    <location>
        <begin position="713"/>
        <end position="809"/>
    </location>
</feature>
<dbReference type="PROSITE" id="PS50885">
    <property type="entry name" value="HAMP"/>
    <property type="match status" value="1"/>
</dbReference>
<accession>A0A1C7FGW9</accession>
<dbReference type="InterPro" id="IPR011006">
    <property type="entry name" value="CheY-like_superfamily"/>
</dbReference>
<dbReference type="GO" id="GO:0005524">
    <property type="term" value="F:ATP binding"/>
    <property type="evidence" value="ECO:0007669"/>
    <property type="project" value="UniProtKB-KW"/>
</dbReference>
<keyword evidence="12" id="KW-0067">ATP-binding</keyword>
<evidence type="ECO:0000259" key="21">
    <source>
        <dbReference type="PROSITE" id="PS50885"/>
    </source>
</evidence>
<dbReference type="GO" id="GO:0016787">
    <property type="term" value="F:hydrolase activity"/>
    <property type="evidence" value="ECO:0007669"/>
    <property type="project" value="UniProtKB-KW"/>
</dbReference>
<dbReference type="FunFam" id="1.10.287.130:FF:000004">
    <property type="entry name" value="Ethylene receptor 1"/>
    <property type="match status" value="1"/>
</dbReference>
<evidence type="ECO:0000256" key="11">
    <source>
        <dbReference type="ARBA" id="ARBA00022801"/>
    </source>
</evidence>
<dbReference type="GO" id="GO:0005886">
    <property type="term" value="C:plasma membrane"/>
    <property type="evidence" value="ECO:0007669"/>
    <property type="project" value="UniProtKB-SubCell"/>
</dbReference>
<keyword evidence="11" id="KW-0378">Hydrolase</keyword>
<dbReference type="Pfam" id="PF02518">
    <property type="entry name" value="HATPase_c"/>
    <property type="match status" value="1"/>
</dbReference>
<dbReference type="InterPro" id="IPR036641">
    <property type="entry name" value="HPT_dom_sf"/>
</dbReference>
<dbReference type="SUPFAM" id="SSF47384">
    <property type="entry name" value="Homodimeric domain of signal transducing histidine kinase"/>
    <property type="match status" value="1"/>
</dbReference>
<feature type="domain" description="HAMP" evidence="21">
    <location>
        <begin position="219"/>
        <end position="278"/>
    </location>
</feature>
<dbReference type="PANTHER" id="PTHR43047">
    <property type="entry name" value="TWO-COMPONENT HISTIDINE PROTEIN KINASE"/>
    <property type="match status" value="1"/>
</dbReference>
<organism evidence="23 24">
    <name type="scientific">Vibrio scophthalmi</name>
    <dbReference type="NCBI Taxonomy" id="45658"/>
    <lineage>
        <taxon>Bacteria</taxon>
        <taxon>Pseudomonadati</taxon>
        <taxon>Pseudomonadota</taxon>
        <taxon>Gammaproteobacteria</taxon>
        <taxon>Vibrionales</taxon>
        <taxon>Vibrionaceae</taxon>
        <taxon>Vibrio</taxon>
    </lineage>
</organism>
<keyword evidence="24" id="KW-1185">Reference proteome</keyword>
<sequence length="813" mass="91201">MRFSRWFDNLTIQKRLLASLSFPVLLMVLVSITVYNNTNSMVEDQRWVNHTHTAITRAHELLNLIIDMETGQRGYLITGNDDFLAPYKDARKVWDSKWQTLSQQVSDNPLQVERLKVINDLYQRWLTQAGEAEINQRRLVSEQQASMQSVIDLIQNQTGKLLVDSIRGKIAQFITTENQLNAIRTAKSEESAHKTCLTLVIGTFLSAGVSIIVAILVASRIKRRINRLVDATQQVSLGNLDKGASMLDLVEQPGGIDEISQLSRSFRLMSLNLVKNDKKMRDYTVKLKEESEKSQAAAKAKTDFLSTMSHEIRTPMNGVLGLSQIIANETKETSTKQHIDLILDSGRHLMTLLNDILDFSKVEENKLELENSPFKLAQIIEPVRSTIQPLVDEKNITLLIQSNIAAGDIEFIGDAARLRQILFNLVGNAVKFTLVGHILIEITHEKEKEHLLISIKDTGIGIPQHLQRSIFNPFEQADTSTTRKFGGTGLGLAIVKQLIDLMGGSITVNSIEGSGTQFCIDLPLHCRQQQAPTKQVEQPAINHLNEISGHILLVEDHHVNAVVAKGFCEALGFTVDIADNGLIAIQKAKENQYDIILMDNHMPEMNGVDATRFIRDTLGITTLLFAYTADVFSETHDDFIKAGADHVLTKPLRQQNFIDALALFGYRLPNQNKDYQTKSHLGQDQLQRHTIEKLSLVEEELSHSEVIHSLSQSPDALANLLKGLVNEFKTSIDDLITFFIAKDLTSLKTTLHATKGIALSFDLPTLANQAREIEEQIKQSKTPRPEQLQGLINRIQLNEHQAQKLIIQYAEQT</sequence>
<evidence type="ECO:0000256" key="9">
    <source>
        <dbReference type="ARBA" id="ARBA00022741"/>
    </source>
</evidence>
<evidence type="ECO:0000256" key="13">
    <source>
        <dbReference type="ARBA" id="ARBA00022989"/>
    </source>
</evidence>
<dbReference type="InterPro" id="IPR007891">
    <property type="entry name" value="CHASE3"/>
</dbReference>
<dbReference type="Pfam" id="PF05227">
    <property type="entry name" value="CHASE3"/>
    <property type="match status" value="1"/>
</dbReference>
<dbReference type="RefSeq" id="WP_083163723.1">
    <property type="nucleotide sequence ID" value="NZ_CP016415.1"/>
</dbReference>
<dbReference type="Pfam" id="PF00672">
    <property type="entry name" value="HAMP"/>
    <property type="match status" value="1"/>
</dbReference>
<dbReference type="SUPFAM" id="SSF55874">
    <property type="entry name" value="ATPase domain of HSP90 chaperone/DNA topoisomerase II/histidine kinase"/>
    <property type="match status" value="1"/>
</dbReference>
<keyword evidence="7" id="KW-0808">Transferase</keyword>
<dbReference type="CDD" id="cd19410">
    <property type="entry name" value="HK9-like_sensor"/>
    <property type="match status" value="1"/>
</dbReference>
<dbReference type="PRINTS" id="PR00344">
    <property type="entry name" value="BCTRLSENSOR"/>
</dbReference>
<dbReference type="SUPFAM" id="SSF47226">
    <property type="entry name" value="Histidine-containing phosphotransfer domain, HPT domain"/>
    <property type="match status" value="1"/>
</dbReference>
<dbReference type="PROSITE" id="PS50109">
    <property type="entry name" value="HIS_KIN"/>
    <property type="match status" value="1"/>
</dbReference>
<evidence type="ECO:0000256" key="7">
    <source>
        <dbReference type="ARBA" id="ARBA00022679"/>
    </source>
</evidence>
<dbReference type="InterPro" id="IPR003594">
    <property type="entry name" value="HATPase_dom"/>
</dbReference>
<dbReference type="EC" id="2.7.13.3" evidence="3"/>
<evidence type="ECO:0000256" key="15">
    <source>
        <dbReference type="ARBA" id="ARBA00023136"/>
    </source>
</evidence>
<keyword evidence="15 18" id="KW-0472">Membrane</keyword>
<evidence type="ECO:0000256" key="12">
    <source>
        <dbReference type="ARBA" id="ARBA00022840"/>
    </source>
</evidence>
<keyword evidence="9" id="KW-0547">Nucleotide-binding</keyword>
<dbReference type="Gene3D" id="3.30.565.10">
    <property type="entry name" value="Histidine kinase-like ATPase, C-terminal domain"/>
    <property type="match status" value="1"/>
</dbReference>
<keyword evidence="5" id="KW-0997">Cell inner membrane</keyword>
<evidence type="ECO:0000256" key="6">
    <source>
        <dbReference type="ARBA" id="ARBA00022553"/>
    </source>
</evidence>
<evidence type="ECO:0000256" key="14">
    <source>
        <dbReference type="ARBA" id="ARBA00023012"/>
    </source>
</evidence>
<evidence type="ECO:0000256" key="10">
    <source>
        <dbReference type="ARBA" id="ARBA00022777"/>
    </source>
</evidence>
<feature type="modified residue" description="Phosphohistidine" evidence="16">
    <location>
        <position position="752"/>
    </location>
</feature>
<evidence type="ECO:0000256" key="5">
    <source>
        <dbReference type="ARBA" id="ARBA00022519"/>
    </source>
</evidence>
<evidence type="ECO:0000256" key="2">
    <source>
        <dbReference type="ARBA" id="ARBA00004429"/>
    </source>
</evidence>
<evidence type="ECO:0000256" key="17">
    <source>
        <dbReference type="PROSITE-ProRule" id="PRU00169"/>
    </source>
</evidence>
<feature type="transmembrane region" description="Helical" evidence="18">
    <location>
        <begin position="16"/>
        <end position="35"/>
    </location>
</feature>
<evidence type="ECO:0000259" key="22">
    <source>
        <dbReference type="PROSITE" id="PS50894"/>
    </source>
</evidence>
<evidence type="ECO:0000256" key="8">
    <source>
        <dbReference type="ARBA" id="ARBA00022692"/>
    </source>
</evidence>
<evidence type="ECO:0000259" key="20">
    <source>
        <dbReference type="PROSITE" id="PS50110"/>
    </source>
</evidence>
<evidence type="ECO:0000256" key="1">
    <source>
        <dbReference type="ARBA" id="ARBA00000085"/>
    </source>
</evidence>
<keyword evidence="13 18" id="KW-1133">Transmembrane helix</keyword>
<dbReference type="SMART" id="SM00388">
    <property type="entry name" value="HisKA"/>
    <property type="match status" value="1"/>
</dbReference>
<dbReference type="PATRIC" id="fig|45658.7.peg.3628"/>
<dbReference type="InterPro" id="IPR003661">
    <property type="entry name" value="HisK_dim/P_dom"/>
</dbReference>
<dbReference type="PROSITE" id="PS50110">
    <property type="entry name" value="RESPONSE_REGULATORY"/>
    <property type="match status" value="1"/>
</dbReference>
<protein>
    <recommendedName>
        <fullName evidence="3">histidine kinase</fullName>
        <ecNumber evidence="3">2.7.13.3</ecNumber>
    </recommendedName>
</protein>
<dbReference type="InterPro" id="IPR036890">
    <property type="entry name" value="HATPase_C_sf"/>
</dbReference>
<evidence type="ECO:0000313" key="23">
    <source>
        <dbReference type="EMBL" id="ANU38703.1"/>
    </source>
</evidence>
<dbReference type="Gene3D" id="1.10.287.130">
    <property type="match status" value="1"/>
</dbReference>
<evidence type="ECO:0000256" key="16">
    <source>
        <dbReference type="PROSITE-ProRule" id="PRU00110"/>
    </source>
</evidence>
<dbReference type="SMART" id="SM00387">
    <property type="entry name" value="HATPase_c"/>
    <property type="match status" value="1"/>
</dbReference>
<dbReference type="SUPFAM" id="SSF52172">
    <property type="entry name" value="CheY-like"/>
    <property type="match status" value="1"/>
</dbReference>
<dbReference type="CDD" id="cd06225">
    <property type="entry name" value="HAMP"/>
    <property type="match status" value="1"/>
</dbReference>
<dbReference type="FunFam" id="3.30.565.10:FF:000010">
    <property type="entry name" value="Sensor histidine kinase RcsC"/>
    <property type="match status" value="1"/>
</dbReference>
<evidence type="ECO:0000256" key="18">
    <source>
        <dbReference type="SAM" id="Phobius"/>
    </source>
</evidence>
<dbReference type="SMART" id="SM00448">
    <property type="entry name" value="REC"/>
    <property type="match status" value="1"/>
</dbReference>
<dbReference type="Gene3D" id="3.40.50.2300">
    <property type="match status" value="1"/>
</dbReference>
<dbReference type="Gene3D" id="6.10.340.10">
    <property type="match status" value="1"/>
</dbReference>
<comment type="catalytic activity">
    <reaction evidence="1">
        <text>ATP + protein L-histidine = ADP + protein N-phospho-L-histidine.</text>
        <dbReference type="EC" id="2.7.13.3"/>
    </reaction>
</comment>
<evidence type="ECO:0000256" key="4">
    <source>
        <dbReference type="ARBA" id="ARBA00022475"/>
    </source>
</evidence>
<keyword evidence="8 18" id="KW-0812">Transmembrane</keyword>
<dbReference type="Pfam" id="PF00072">
    <property type="entry name" value="Response_reg"/>
    <property type="match status" value="1"/>
</dbReference>
<name>A0A1C7FGW9_9VIBR</name>
<dbReference type="InterPro" id="IPR004358">
    <property type="entry name" value="Sig_transdc_His_kin-like_C"/>
</dbReference>
<dbReference type="AlphaFoldDB" id="A0A1C7FGW9"/>
<evidence type="ECO:0000313" key="24">
    <source>
        <dbReference type="Proteomes" id="UP000092528"/>
    </source>
</evidence>
<dbReference type="InterPro" id="IPR008207">
    <property type="entry name" value="Sig_transdc_His_kin_Hpt_dom"/>
</dbReference>
<feature type="modified residue" description="4-aspartylphosphate" evidence="17">
    <location>
        <position position="599"/>
    </location>
</feature>
<dbReference type="CDD" id="cd00082">
    <property type="entry name" value="HisKA"/>
    <property type="match status" value="1"/>
</dbReference>
<dbReference type="InterPro" id="IPR001789">
    <property type="entry name" value="Sig_transdc_resp-reg_receiver"/>
</dbReference>
<gene>
    <name evidence="23" type="ORF">VSVS05_03666</name>
</gene>